<dbReference type="PANTHER" id="PTHR43708:SF8">
    <property type="entry name" value="OXIDOREDUCTASE"/>
    <property type="match status" value="1"/>
</dbReference>
<dbReference type="RefSeq" id="WP_114022408.1">
    <property type="nucleotide sequence ID" value="NZ_QOIN01000043.1"/>
</dbReference>
<dbReference type="InterPro" id="IPR051317">
    <property type="entry name" value="Gfo/Idh/MocA_oxidoreduct"/>
</dbReference>
<feature type="domain" description="Gfo/Idh/MocA-like oxidoreductase N-terminal" evidence="1">
    <location>
        <begin position="20"/>
        <end position="133"/>
    </location>
</feature>
<dbReference type="PANTHER" id="PTHR43708">
    <property type="entry name" value="CONSERVED EXPRESSED OXIDOREDUCTASE (EUROFUNG)"/>
    <property type="match status" value="1"/>
</dbReference>
<dbReference type="GO" id="GO:0000166">
    <property type="term" value="F:nucleotide binding"/>
    <property type="evidence" value="ECO:0007669"/>
    <property type="project" value="InterPro"/>
</dbReference>
<dbReference type="InterPro" id="IPR036291">
    <property type="entry name" value="NAD(P)-bd_dom_sf"/>
</dbReference>
<keyword evidence="4" id="KW-1185">Reference proteome</keyword>
<dbReference type="SUPFAM" id="SSF55347">
    <property type="entry name" value="Glyceraldehyde-3-phosphate dehydrogenase-like, C-terminal domain"/>
    <property type="match status" value="1"/>
</dbReference>
<dbReference type="InterPro" id="IPR000683">
    <property type="entry name" value="Gfo/Idh/MocA-like_OxRdtase_N"/>
</dbReference>
<feature type="domain" description="GFO/IDH/MocA-like oxidoreductase" evidence="2">
    <location>
        <begin position="151"/>
        <end position="267"/>
    </location>
</feature>
<dbReference type="AlphaFoldDB" id="A0A367EZL0"/>
<evidence type="ECO:0000313" key="4">
    <source>
        <dbReference type="Proteomes" id="UP000252914"/>
    </source>
</evidence>
<reference evidence="3 4" key="1">
    <citation type="submission" date="2018-06" db="EMBL/GenBank/DDBJ databases">
        <title>Streptomyces reniochalinae sp. nov. and Streptomyces diacarnus sp. nov. from marine sponges.</title>
        <authorList>
            <person name="Li L."/>
        </authorList>
    </citation>
    <scope>NUCLEOTIDE SEQUENCE [LARGE SCALE GENOMIC DNA]</scope>
    <source>
        <strain evidence="3 4">LHW51701</strain>
    </source>
</reference>
<evidence type="ECO:0000259" key="1">
    <source>
        <dbReference type="Pfam" id="PF01408"/>
    </source>
</evidence>
<dbReference type="Pfam" id="PF01408">
    <property type="entry name" value="GFO_IDH_MocA"/>
    <property type="match status" value="1"/>
</dbReference>
<protein>
    <submittedName>
        <fullName evidence="3">Gfo/Idh/MocA family oxidoreductase</fullName>
    </submittedName>
</protein>
<dbReference type="SUPFAM" id="SSF51735">
    <property type="entry name" value="NAD(P)-binding Rossmann-fold domains"/>
    <property type="match status" value="1"/>
</dbReference>
<organism evidence="3 4">
    <name type="scientific">Streptomyces diacarni</name>
    <dbReference type="NCBI Taxonomy" id="2800381"/>
    <lineage>
        <taxon>Bacteria</taxon>
        <taxon>Bacillati</taxon>
        <taxon>Actinomycetota</taxon>
        <taxon>Actinomycetes</taxon>
        <taxon>Kitasatosporales</taxon>
        <taxon>Streptomycetaceae</taxon>
        <taxon>Streptomyces</taxon>
    </lineage>
</organism>
<accession>A0A367EZL0</accession>
<comment type="caution">
    <text evidence="3">The sequence shown here is derived from an EMBL/GenBank/DDBJ whole genome shotgun (WGS) entry which is preliminary data.</text>
</comment>
<name>A0A367EZL0_9ACTN</name>
<dbReference type="InterPro" id="IPR055170">
    <property type="entry name" value="GFO_IDH_MocA-like_dom"/>
</dbReference>
<dbReference type="EMBL" id="QOIN01000043">
    <property type="protein sequence ID" value="RCG22995.1"/>
    <property type="molecule type" value="Genomic_DNA"/>
</dbReference>
<dbReference type="Pfam" id="PF22725">
    <property type="entry name" value="GFO_IDH_MocA_C3"/>
    <property type="match status" value="1"/>
</dbReference>
<dbReference type="Gene3D" id="3.30.360.10">
    <property type="entry name" value="Dihydrodipicolinate Reductase, domain 2"/>
    <property type="match status" value="1"/>
</dbReference>
<dbReference type="Gene3D" id="3.40.50.720">
    <property type="entry name" value="NAD(P)-binding Rossmann-like Domain"/>
    <property type="match status" value="1"/>
</dbReference>
<dbReference type="Proteomes" id="UP000252914">
    <property type="component" value="Unassembled WGS sequence"/>
</dbReference>
<sequence>MAASDTRPAGAPVPPPRRPLRCAVVGLGFGRCHARELARMDGAELVAVAELDPAGQGLDLADFSASLGARGHRDGLRLIAEEELDAVVLAVPPRARGKLIRAAGDAGLALFLEKPFAADRRHAEALARLCSEYPASPVMLDFCLRHLPAVARLRELLAGPLGRPLVVNADLMLPRDDSPGWVGDPGDGNGVVNENTCHLFDTLGFLLGEPETVHAEGGAYRGGRLEDGIAVAIGYTGGAAAVLTGGSLGVRALRTPAALTVHAERGQARLTGRDHMFTALEWATAEHTEAVRESWQPLARGRIASAALRHFVRSVSAGTAPEPGVGDGIRAVGLAMAVRTSLETGRRVPLNRPGGTP</sequence>
<proteinExistence type="predicted"/>
<evidence type="ECO:0000313" key="3">
    <source>
        <dbReference type="EMBL" id="RCG22995.1"/>
    </source>
</evidence>
<evidence type="ECO:0000259" key="2">
    <source>
        <dbReference type="Pfam" id="PF22725"/>
    </source>
</evidence>
<gene>
    <name evidence="3" type="ORF">DTL70_14950</name>
</gene>